<dbReference type="InterPro" id="IPR014057">
    <property type="entry name" value="HI1420"/>
</dbReference>
<evidence type="ECO:0000313" key="2">
    <source>
        <dbReference type="EMBL" id="EOA06419.1"/>
    </source>
</evidence>
<protein>
    <submittedName>
        <fullName evidence="2">Transcription regulator protein</fullName>
    </submittedName>
</protein>
<dbReference type="PANTHER" id="PTHR40275:SF1">
    <property type="entry name" value="SSL7038 PROTEIN"/>
    <property type="match status" value="1"/>
</dbReference>
<evidence type="ECO:0000313" key="3">
    <source>
        <dbReference type="Proteomes" id="UP000006772"/>
    </source>
</evidence>
<feature type="compositionally biased region" description="Basic and acidic residues" evidence="1">
    <location>
        <begin position="139"/>
        <end position="150"/>
    </location>
</feature>
<dbReference type="Pfam" id="PF21716">
    <property type="entry name" value="dnstrm_HI1420"/>
    <property type="match status" value="1"/>
</dbReference>
<dbReference type="RefSeq" id="WP_006461467.1">
    <property type="nucleotide sequence ID" value="NZ_AEEC02000002.1"/>
</dbReference>
<dbReference type="GO" id="GO:0003677">
    <property type="term" value="F:DNA binding"/>
    <property type="evidence" value="ECO:0007669"/>
    <property type="project" value="InterPro"/>
</dbReference>
<dbReference type="AlphaFoldDB" id="A0AAI9II58"/>
<feature type="compositionally biased region" description="Low complexity" evidence="1">
    <location>
        <begin position="113"/>
        <end position="123"/>
    </location>
</feature>
<name>A0AAI9II58_9BURK</name>
<accession>A0AAI9II58</accession>
<dbReference type="NCBIfam" id="TIGR02684">
    <property type="entry name" value="dnstrm_HI1420"/>
    <property type="match status" value="1"/>
</dbReference>
<organism evidence="2 3">
    <name type="scientific">Herbaspirillum frisingense GSF30</name>
    <dbReference type="NCBI Taxonomy" id="864073"/>
    <lineage>
        <taxon>Bacteria</taxon>
        <taxon>Pseudomonadati</taxon>
        <taxon>Pseudomonadota</taxon>
        <taxon>Betaproteobacteria</taxon>
        <taxon>Burkholderiales</taxon>
        <taxon>Oxalobacteraceae</taxon>
        <taxon>Herbaspirillum</taxon>
    </lineage>
</organism>
<feature type="region of interest" description="Disordered" evidence="1">
    <location>
        <begin position="106"/>
        <end position="162"/>
    </location>
</feature>
<dbReference type="Proteomes" id="UP000006772">
    <property type="component" value="Unassembled WGS sequence"/>
</dbReference>
<evidence type="ECO:0000256" key="1">
    <source>
        <dbReference type="SAM" id="MobiDB-lite"/>
    </source>
</evidence>
<dbReference type="InterPro" id="IPR010982">
    <property type="entry name" value="Lambda_DNA-bd_dom_sf"/>
</dbReference>
<proteinExistence type="predicted"/>
<comment type="caution">
    <text evidence="2">The sequence shown here is derived from an EMBL/GenBank/DDBJ whole genome shotgun (WGS) entry which is preliminary data.</text>
</comment>
<dbReference type="EMBL" id="AEEC02000002">
    <property type="protein sequence ID" value="EOA06419.1"/>
    <property type="molecule type" value="Genomic_DNA"/>
</dbReference>
<dbReference type="PANTHER" id="PTHR40275">
    <property type="entry name" value="SSL7038 PROTEIN"/>
    <property type="match status" value="1"/>
</dbReference>
<reference evidence="2 3" key="1">
    <citation type="journal article" date="2013" name="Front. Microbiol.">
        <title>The genome of the endophytic bacterium H. frisingense GSF30(T) identifies diverse strategies in the Herbaspirillum genus to interact with plants.</title>
        <authorList>
            <person name="Straub D."/>
            <person name="Rothballer M."/>
            <person name="Hartmann A."/>
            <person name="Ludewig U."/>
        </authorList>
    </citation>
    <scope>NUCLEOTIDE SEQUENCE [LARGE SCALE GENOMIC DNA]</scope>
    <source>
        <strain evidence="2 3">GSF30</strain>
    </source>
</reference>
<dbReference type="SUPFAM" id="SSF47413">
    <property type="entry name" value="lambda repressor-like DNA-binding domains"/>
    <property type="match status" value="1"/>
</dbReference>
<sequence length="162" mass="17271">MTSRKFSSGDLQVSVFDPVDYLDSDQAMVAYLEAAFEENDPAFLMAALSDVIRARGIAEVASKAGLGRESLYKTLKPGAEPRLGTILRLLDALGIRLSICPARAIRKARKPAAAKPAKPATKGRPIRKSASPQSSVAEPRSRKAHEEKGPTKTGAARSQPSA</sequence>
<gene>
    <name evidence="2" type="ORF">HFRIS_001629</name>
</gene>